<name>A0A8S4QIP3_9NEOP</name>
<dbReference type="Proteomes" id="UP000838756">
    <property type="component" value="Unassembled WGS sequence"/>
</dbReference>
<dbReference type="Pfam" id="PF00078">
    <property type="entry name" value="RVT_1"/>
    <property type="match status" value="1"/>
</dbReference>
<organism evidence="2 3">
    <name type="scientific">Pararge aegeria aegeria</name>
    <dbReference type="NCBI Taxonomy" id="348720"/>
    <lineage>
        <taxon>Eukaryota</taxon>
        <taxon>Metazoa</taxon>
        <taxon>Ecdysozoa</taxon>
        <taxon>Arthropoda</taxon>
        <taxon>Hexapoda</taxon>
        <taxon>Insecta</taxon>
        <taxon>Pterygota</taxon>
        <taxon>Neoptera</taxon>
        <taxon>Endopterygota</taxon>
        <taxon>Lepidoptera</taxon>
        <taxon>Glossata</taxon>
        <taxon>Ditrysia</taxon>
        <taxon>Papilionoidea</taxon>
        <taxon>Nymphalidae</taxon>
        <taxon>Satyrinae</taxon>
        <taxon>Satyrini</taxon>
        <taxon>Parargina</taxon>
        <taxon>Pararge</taxon>
    </lineage>
</organism>
<protein>
    <submittedName>
        <fullName evidence="2">Jg27154 protein</fullName>
    </submittedName>
</protein>
<dbReference type="InterPro" id="IPR000477">
    <property type="entry name" value="RT_dom"/>
</dbReference>
<reference evidence="2" key="1">
    <citation type="submission" date="2022-03" db="EMBL/GenBank/DDBJ databases">
        <authorList>
            <person name="Lindestad O."/>
        </authorList>
    </citation>
    <scope>NUCLEOTIDE SEQUENCE</scope>
</reference>
<dbReference type="EMBL" id="CAKXAJ010009544">
    <property type="protein sequence ID" value="CAH2211231.1"/>
    <property type="molecule type" value="Genomic_DNA"/>
</dbReference>
<sequence>MSVQVQGAFTRPIQLHRGVRQGDILSPKLFSNALEDVFKTLDWKGHGININGELISHLRFADDIVIIAGSLQELQQMIDGLHAASQNVGLRMNLDKTKIMLNNLIVPGQVTVDGSILETVKEYTYLGQIDRRIQLGWGAFGKLRRVFSSPIPQCLKTKVFDQCVLPVMTYGAETWTLTARLIHKLQVAQRAMERAMLGISLRDKIRNEVIRQRTKVTDIAFRVSILKWQWAGHVCRRTDGRWSRKVLEWRPRVGKRSVRRPPTKWSDDLRKVAGIDWIRKLGFPYPVDACLNRKSWRCLKESYVQQWTHNGC</sequence>
<dbReference type="OrthoDB" id="407509at2759"/>
<dbReference type="PROSITE" id="PS50878">
    <property type="entry name" value="RT_POL"/>
    <property type="match status" value="1"/>
</dbReference>
<dbReference type="PANTHER" id="PTHR47027">
    <property type="entry name" value="REVERSE TRANSCRIPTASE DOMAIN-CONTAINING PROTEIN"/>
    <property type="match status" value="1"/>
</dbReference>
<evidence type="ECO:0000313" key="3">
    <source>
        <dbReference type="Proteomes" id="UP000838756"/>
    </source>
</evidence>
<comment type="caution">
    <text evidence="2">The sequence shown here is derived from an EMBL/GenBank/DDBJ whole genome shotgun (WGS) entry which is preliminary data.</text>
</comment>
<evidence type="ECO:0000313" key="2">
    <source>
        <dbReference type="EMBL" id="CAH2211231.1"/>
    </source>
</evidence>
<accession>A0A8S4QIP3</accession>
<gene>
    <name evidence="2" type="primary">jg27154</name>
    <name evidence="2" type="ORF">PAEG_LOCUS3063</name>
</gene>
<dbReference type="Gene3D" id="3.30.70.270">
    <property type="match status" value="1"/>
</dbReference>
<dbReference type="InterPro" id="IPR043128">
    <property type="entry name" value="Rev_trsase/Diguanyl_cyclase"/>
</dbReference>
<evidence type="ECO:0000259" key="1">
    <source>
        <dbReference type="PROSITE" id="PS50878"/>
    </source>
</evidence>
<dbReference type="GO" id="GO:0071897">
    <property type="term" value="P:DNA biosynthetic process"/>
    <property type="evidence" value="ECO:0007669"/>
    <property type="project" value="UniProtKB-ARBA"/>
</dbReference>
<feature type="domain" description="Reverse transcriptase" evidence="1">
    <location>
        <begin position="1"/>
        <end position="130"/>
    </location>
</feature>
<dbReference type="SUPFAM" id="SSF56672">
    <property type="entry name" value="DNA/RNA polymerases"/>
    <property type="match status" value="1"/>
</dbReference>
<dbReference type="InterPro" id="IPR043502">
    <property type="entry name" value="DNA/RNA_pol_sf"/>
</dbReference>
<keyword evidence="3" id="KW-1185">Reference proteome</keyword>
<dbReference type="AlphaFoldDB" id="A0A8S4QIP3"/>
<proteinExistence type="predicted"/>
<dbReference type="PANTHER" id="PTHR47027:SF20">
    <property type="entry name" value="REVERSE TRANSCRIPTASE-LIKE PROTEIN WITH RNA-DIRECTED DNA POLYMERASE DOMAIN"/>
    <property type="match status" value="1"/>
</dbReference>